<dbReference type="SUPFAM" id="SSF53474">
    <property type="entry name" value="alpha/beta-Hydrolases"/>
    <property type="match status" value="1"/>
</dbReference>
<dbReference type="AlphaFoldDB" id="A0A1Y2MMN2"/>
<dbReference type="InterPro" id="IPR000073">
    <property type="entry name" value="AB_hydrolase_1"/>
</dbReference>
<keyword evidence="3" id="KW-1185">Reference proteome</keyword>
<keyword evidence="2" id="KW-0575">Peroxidase</keyword>
<dbReference type="EMBL" id="MIGB01000039">
    <property type="protein sequence ID" value="OSY36442.1"/>
    <property type="molecule type" value="Genomic_DNA"/>
</dbReference>
<proteinExistence type="predicted"/>
<accession>A0A1Y2MMN2</accession>
<feature type="domain" description="AB hydrolase-1" evidence="1">
    <location>
        <begin position="21"/>
        <end position="201"/>
    </location>
</feature>
<dbReference type="PANTHER" id="PTHR43433:SF10">
    <property type="entry name" value="AB HYDROLASE-1 DOMAIN-CONTAINING PROTEIN"/>
    <property type="match status" value="1"/>
</dbReference>
<comment type="caution">
    <text evidence="2">The sequence shown here is derived from an EMBL/GenBank/DDBJ whole genome shotgun (WGS) entry which is preliminary data.</text>
</comment>
<organism evidence="2 3">
    <name type="scientific">Pseudonocardia autotrophica</name>
    <name type="common">Amycolata autotrophica</name>
    <name type="synonym">Nocardia autotrophica</name>
    <dbReference type="NCBI Taxonomy" id="2074"/>
    <lineage>
        <taxon>Bacteria</taxon>
        <taxon>Bacillati</taxon>
        <taxon>Actinomycetota</taxon>
        <taxon>Actinomycetes</taxon>
        <taxon>Pseudonocardiales</taxon>
        <taxon>Pseudonocardiaceae</taxon>
        <taxon>Pseudonocardia</taxon>
    </lineage>
</organism>
<evidence type="ECO:0000313" key="2">
    <source>
        <dbReference type="EMBL" id="OSY36442.1"/>
    </source>
</evidence>
<sequence>MPTFERPGVSLHYEERGSGFPILLIAPGGMRSTVAVWDNAPWNPLEHLSDRYRLIALDQRNAGSSVAQVDGTHGWSTYTADQLALLDHLGVDEFGVLGMCIGGAYTASLLATAPERIRAAVTLQPIGRDGNQHMFEKIFDGWRAEIGADHPEATDDDWTSFKANMYGGGGILFSVPDEALARFTTPWLVLMGGDDYHPESVSRRVVELAPGAELVERWKADEYVADGRAAVETFLAEHL</sequence>
<evidence type="ECO:0000259" key="1">
    <source>
        <dbReference type="Pfam" id="PF00561"/>
    </source>
</evidence>
<dbReference type="GO" id="GO:0019806">
    <property type="term" value="F:bromide peroxidase activity"/>
    <property type="evidence" value="ECO:0007669"/>
    <property type="project" value="UniProtKB-EC"/>
</dbReference>
<dbReference type="OrthoDB" id="495620at2"/>
<dbReference type="EC" id="1.11.1.18" evidence="2"/>
<dbReference type="Gene3D" id="3.40.50.1820">
    <property type="entry name" value="alpha/beta hydrolase"/>
    <property type="match status" value="1"/>
</dbReference>
<dbReference type="RefSeq" id="WP_085915498.1">
    <property type="nucleotide sequence ID" value="NZ_AP018920.1"/>
</dbReference>
<dbReference type="InterPro" id="IPR050471">
    <property type="entry name" value="AB_hydrolase"/>
</dbReference>
<dbReference type="Proteomes" id="UP000194360">
    <property type="component" value="Unassembled WGS sequence"/>
</dbReference>
<dbReference type="Pfam" id="PF00561">
    <property type="entry name" value="Abhydrolase_1"/>
    <property type="match status" value="1"/>
</dbReference>
<protein>
    <submittedName>
        <fullName evidence="2">Putative non-heme bromoperoxidase BpoC</fullName>
        <ecNumber evidence="2">1.11.1.18</ecNumber>
    </submittedName>
</protein>
<dbReference type="STRING" id="2074.BG845_05364"/>
<dbReference type="PANTHER" id="PTHR43433">
    <property type="entry name" value="HYDROLASE, ALPHA/BETA FOLD FAMILY PROTEIN"/>
    <property type="match status" value="1"/>
</dbReference>
<keyword evidence="2" id="KW-0560">Oxidoreductase</keyword>
<dbReference type="InterPro" id="IPR029058">
    <property type="entry name" value="AB_hydrolase_fold"/>
</dbReference>
<evidence type="ECO:0000313" key="3">
    <source>
        <dbReference type="Proteomes" id="UP000194360"/>
    </source>
</evidence>
<name>A0A1Y2MMN2_PSEAH</name>
<reference evidence="2 3" key="1">
    <citation type="submission" date="2016-09" db="EMBL/GenBank/DDBJ databases">
        <title>Pseudonocardia autotrophica DSM535, a candidate organism with high potential of specific P450 cytochromes.</title>
        <authorList>
            <person name="Grumaz C."/>
            <person name="Vainshtein Y."/>
            <person name="Kirstahler P."/>
            <person name="Sohn K."/>
        </authorList>
    </citation>
    <scope>NUCLEOTIDE SEQUENCE [LARGE SCALE GENOMIC DNA]</scope>
    <source>
        <strain evidence="2 3">DSM 535</strain>
    </source>
</reference>
<gene>
    <name evidence="2" type="primary">bpoC_4</name>
    <name evidence="2" type="ORF">BG845_05364</name>
</gene>